<dbReference type="Pfam" id="PF00263">
    <property type="entry name" value="Secretin"/>
    <property type="match status" value="1"/>
</dbReference>
<evidence type="ECO:0000256" key="1">
    <source>
        <dbReference type="ARBA" id="ARBA00004442"/>
    </source>
</evidence>
<dbReference type="GO" id="GO:0009279">
    <property type="term" value="C:cell outer membrane"/>
    <property type="evidence" value="ECO:0007669"/>
    <property type="project" value="UniProtKB-SubCell"/>
</dbReference>
<dbReference type="GO" id="GO:0030254">
    <property type="term" value="P:protein secretion by the type III secretion system"/>
    <property type="evidence" value="ECO:0007669"/>
    <property type="project" value="UniProtKB-UniRule"/>
</dbReference>
<evidence type="ECO:0000313" key="9">
    <source>
        <dbReference type="Proteomes" id="UP000322181"/>
    </source>
</evidence>
<dbReference type="Proteomes" id="UP000322181">
    <property type="component" value="Unassembled WGS sequence"/>
</dbReference>
<dbReference type="InterPro" id="IPR050810">
    <property type="entry name" value="Bact_Secretion_Sys_Channel"/>
</dbReference>
<dbReference type="InterPro" id="IPR004846">
    <property type="entry name" value="T2SS/T3SS_dom"/>
</dbReference>
<reference evidence="8 9" key="1">
    <citation type="submission" date="2019-09" db="EMBL/GenBank/DDBJ databases">
        <title>Draft genome sequence of various Type strains from the CCUG.</title>
        <authorList>
            <person name="Pineiro-Iglesias B."/>
            <person name="Tunovic T."/>
            <person name="Unosson C."/>
            <person name="Inganas E."/>
            <person name="Ohlen M."/>
            <person name="Cardew S."/>
            <person name="Jensie-Markopoulos S."/>
            <person name="Salva-Serra F."/>
            <person name="Jaen-Luchoro D."/>
            <person name="Karlsson R."/>
            <person name="Svensson-Stadler L."/>
            <person name="Chun J."/>
            <person name="Moore E."/>
        </authorList>
    </citation>
    <scope>NUCLEOTIDE SEQUENCE [LARGE SCALE GENOMIC DNA]</scope>
    <source>
        <strain evidence="8 9">CCUG 53682T</strain>
    </source>
</reference>
<dbReference type="InterPro" id="IPR003522">
    <property type="entry name" value="T3SS_OM_pore_YscC"/>
</dbReference>
<evidence type="ECO:0000256" key="2">
    <source>
        <dbReference type="ARBA" id="ARBA00022729"/>
    </source>
</evidence>
<dbReference type="PANTHER" id="PTHR30332:SF5">
    <property type="entry name" value="SPI-1 TYPE 3 SECRETION SYSTEM SECRETIN"/>
    <property type="match status" value="1"/>
</dbReference>
<dbReference type="Pfam" id="PF03958">
    <property type="entry name" value="Secretin_N"/>
    <property type="match status" value="1"/>
</dbReference>
<keyword evidence="3" id="KW-0653">Protein transport</keyword>
<comment type="function">
    <text evidence="3">Component of the type III secretion system (T3SS), also called injectisome, which is used to inject bacterial effector proteins into eukaryotic host cells. Forms a ring-shaped multimeric structure with an apparent central pore in the outer membrane.</text>
</comment>
<dbReference type="InterPro" id="IPR038591">
    <property type="entry name" value="NolW-like_sf"/>
</dbReference>
<name>A0A5M9R4G2_9GAMM</name>
<feature type="domain" description="NolW-like" evidence="6">
    <location>
        <begin position="198"/>
        <end position="302"/>
    </location>
</feature>
<dbReference type="HAMAP" id="MF_02219">
    <property type="entry name" value="Type_III_secretin"/>
    <property type="match status" value="1"/>
</dbReference>
<feature type="domain" description="Type II/III secretion system secretin-like" evidence="5">
    <location>
        <begin position="358"/>
        <end position="518"/>
    </location>
</feature>
<evidence type="ECO:0000256" key="4">
    <source>
        <dbReference type="RuleBase" id="RU004004"/>
    </source>
</evidence>
<evidence type="ECO:0000259" key="7">
    <source>
        <dbReference type="Pfam" id="PF21304"/>
    </source>
</evidence>
<keyword evidence="3" id="KW-0998">Cell outer membrane</keyword>
<dbReference type="AlphaFoldDB" id="A0A5M9R4G2"/>
<keyword evidence="3" id="KW-0811">Translocation</keyword>
<comment type="subunit">
    <text evidence="3">The core secretion machinery of the T3SS is composed of approximately 20 different proteins, including cytoplasmic components, a base, an export apparatus and a needle. This subunit is part of the base, which anchors the injectisome in the bacterial cell envelope. Forms a stable homooligomeric complex.</text>
</comment>
<organism evidence="8 9">
    <name type="scientific">Morganella psychrotolerans</name>
    <dbReference type="NCBI Taxonomy" id="368603"/>
    <lineage>
        <taxon>Bacteria</taxon>
        <taxon>Pseudomonadati</taxon>
        <taxon>Pseudomonadota</taxon>
        <taxon>Gammaproteobacteria</taxon>
        <taxon>Enterobacterales</taxon>
        <taxon>Morganellaceae</taxon>
        <taxon>Morganella</taxon>
    </lineage>
</organism>
<gene>
    <name evidence="3" type="primary">sctC</name>
    <name evidence="8" type="ORF">F4V73_10615</name>
</gene>
<dbReference type="InterPro" id="IPR049034">
    <property type="entry name" value="T3S_SPI-1_N0"/>
</dbReference>
<dbReference type="GO" id="GO:0030257">
    <property type="term" value="C:type III protein secretion system complex"/>
    <property type="evidence" value="ECO:0007669"/>
    <property type="project" value="UniProtKB-UniRule"/>
</dbReference>
<dbReference type="PANTHER" id="PTHR30332">
    <property type="entry name" value="PROBABLE GENERAL SECRETION PATHWAY PROTEIN D"/>
    <property type="match status" value="1"/>
</dbReference>
<dbReference type="GO" id="GO:0015627">
    <property type="term" value="C:type II protein secretion system complex"/>
    <property type="evidence" value="ECO:0007669"/>
    <property type="project" value="TreeGrafter"/>
</dbReference>
<evidence type="ECO:0000313" key="8">
    <source>
        <dbReference type="EMBL" id="KAA8715421.1"/>
    </source>
</evidence>
<dbReference type="OrthoDB" id="9779724at2"/>
<feature type="domain" description="SPI-1 type 3 secretion system secretin N0" evidence="7">
    <location>
        <begin position="48"/>
        <end position="115"/>
    </location>
</feature>
<dbReference type="RefSeq" id="WP_067366397.1">
    <property type="nucleotide sequence ID" value="NZ_BAAAFS010000002.1"/>
</dbReference>
<keyword evidence="3 4" id="KW-0813">Transport</keyword>
<dbReference type="Pfam" id="PF21304">
    <property type="entry name" value="T3S_SPI-1_N0"/>
    <property type="match status" value="1"/>
</dbReference>
<comment type="similarity">
    <text evidence="3">Belongs to the bacterial secretin family. T3SS SctC subfamily.</text>
</comment>
<keyword evidence="3" id="KW-0472">Membrane</keyword>
<dbReference type="NCBIfam" id="TIGR02516">
    <property type="entry name" value="type_III_yscC"/>
    <property type="match status" value="1"/>
</dbReference>
<comment type="subcellular location">
    <subcellularLocation>
        <location evidence="1 3 4">Cell outer membrane</location>
    </subcellularLocation>
</comment>
<dbReference type="EMBL" id="VXKB01000002">
    <property type="protein sequence ID" value="KAA8715421.1"/>
    <property type="molecule type" value="Genomic_DNA"/>
</dbReference>
<sequence precursor="true">MQLKNNSRCPAVLCFLIICFFSGTLYAQKTNNKNTVLYEKRAPEQDSFVAKENRADQFFDVIGARLEIIMVSSDVVKKKRITGTFDLSDPQAAFNRMLSTLSLVSYQDNRTRYIYGSNEIESSMLTLNSISLNTLLTFLKQTGLYDARYPIKSDKQKQILYITAPPRYMTLIRQSVDALEAQNSSQEQGGGPENEQIQLVKLEHSFVQDREIASRGQTVTLPGVATALRELLSSGGSAKTSVVQTDDDGEVAESHGDSAWLSGAHIRIVPLPGENSLLLKGSSSSLELIRKMIRQLDVPKEQIELSLWIIDVSKNNADQLGINWQADYSDGKAKFTLASGLSELNQFTGFSFFGKIRALAARGQANMVSRPIVLTQDNTPAVFDNNTTFYTSIKGERVSSMESITFGTKVSVIPRIANQRKSVEMIIDLEDGAEKQTNDEKNGEGTLPVVNRTTISTIARVAQGNTLLIGGYTRDNTQFHNERIPLLGDIPLLGRLFQFQSEKNEKMVRLFLLQPRILQQDFFDDVNITGHLPFDKSNKQGLLMMENLRGDYHHD</sequence>
<comment type="caution">
    <text evidence="8">The sequence shown here is derived from an EMBL/GenBank/DDBJ whole genome shotgun (WGS) entry which is preliminary data.</text>
</comment>
<feature type="chain" id="PRO_5026410841" description="Type 3 secretion system secretin" evidence="3">
    <location>
        <begin position="28"/>
        <end position="555"/>
    </location>
</feature>
<feature type="signal peptide" evidence="3">
    <location>
        <begin position="1"/>
        <end position="27"/>
    </location>
</feature>
<dbReference type="Gene3D" id="3.55.50.30">
    <property type="match status" value="1"/>
</dbReference>
<keyword evidence="2 3" id="KW-0732">Signal</keyword>
<evidence type="ECO:0000259" key="5">
    <source>
        <dbReference type="Pfam" id="PF00263"/>
    </source>
</evidence>
<dbReference type="Gene3D" id="3.30.1370.120">
    <property type="match status" value="2"/>
</dbReference>
<accession>A0A5M9R4G2</accession>
<evidence type="ECO:0000256" key="3">
    <source>
        <dbReference type="HAMAP-Rule" id="MF_02219"/>
    </source>
</evidence>
<proteinExistence type="inferred from homology"/>
<protein>
    <recommendedName>
        <fullName evidence="3">Type 3 secretion system secretin</fullName>
        <shortName evidence="3">T3SS secretin</shortName>
    </recommendedName>
</protein>
<dbReference type="PRINTS" id="PR01337">
    <property type="entry name" value="TYPE3OMGPROT"/>
</dbReference>
<dbReference type="InterPro" id="IPR005644">
    <property type="entry name" value="NolW-like"/>
</dbReference>
<evidence type="ECO:0000259" key="6">
    <source>
        <dbReference type="Pfam" id="PF03958"/>
    </source>
</evidence>